<feature type="transmembrane region" description="Helical" evidence="6">
    <location>
        <begin position="278"/>
        <end position="296"/>
    </location>
</feature>
<proteinExistence type="inferred from homology"/>
<keyword evidence="4 6" id="KW-1133">Transmembrane helix</keyword>
<accession>A0A1B6D123</accession>
<organism evidence="7">
    <name type="scientific">Clastoptera arizonana</name>
    <name type="common">Arizona spittle bug</name>
    <dbReference type="NCBI Taxonomy" id="38151"/>
    <lineage>
        <taxon>Eukaryota</taxon>
        <taxon>Metazoa</taxon>
        <taxon>Ecdysozoa</taxon>
        <taxon>Arthropoda</taxon>
        <taxon>Hexapoda</taxon>
        <taxon>Insecta</taxon>
        <taxon>Pterygota</taxon>
        <taxon>Neoptera</taxon>
        <taxon>Paraneoptera</taxon>
        <taxon>Hemiptera</taxon>
        <taxon>Auchenorrhyncha</taxon>
        <taxon>Cercopoidea</taxon>
        <taxon>Clastopteridae</taxon>
        <taxon>Clastoptera</taxon>
    </lineage>
</organism>
<dbReference type="InterPro" id="IPR002994">
    <property type="entry name" value="Surf1/Shy1"/>
</dbReference>
<comment type="function">
    <text evidence="6">Probably involved in the biogenesis of the COX complex.</text>
</comment>
<protein>
    <recommendedName>
        <fullName evidence="6">SURF1-like protein</fullName>
    </recommendedName>
</protein>
<keyword evidence="3 6" id="KW-0812">Transmembrane</keyword>
<dbReference type="GO" id="GO:0033617">
    <property type="term" value="P:mitochondrial respiratory chain complex IV assembly"/>
    <property type="evidence" value="ECO:0007669"/>
    <property type="project" value="TreeGrafter"/>
</dbReference>
<comment type="similarity">
    <text evidence="2 6">Belongs to the SURF1 family.</text>
</comment>
<sequence length="303" mass="34760">MLLTQAMCFFNRLNKIKISYTLLFFHNSEKQKVNLIKNHIHVTERCQSSTLSPVKKNNRYPLTIGGLLLMLIPLTTFGLGTWQVKRKKWKEELIGMLKARTSAPPLITLPEDISELEDLEFRKFVVKGRYDHNNEVFIGPRSCLVDGGTPESGELISMSGKESYGYLVITPFVLSSTGQRILINRGWIKTKLKPQIKRPESLIQGEQTVVGVVRLKEKKTKFMPSNDPGKKLWFYRDIEEIATVTHSLPVFLDATKESSIPGIISAGQTQINLRNEHLSYIITWYSLSAATAFMWFRRYLLHR</sequence>
<dbReference type="PROSITE" id="PS50895">
    <property type="entry name" value="SURF1"/>
    <property type="match status" value="1"/>
</dbReference>
<dbReference type="GO" id="GO:0005743">
    <property type="term" value="C:mitochondrial inner membrane"/>
    <property type="evidence" value="ECO:0007669"/>
    <property type="project" value="UniProtKB-SubCell"/>
</dbReference>
<evidence type="ECO:0000256" key="1">
    <source>
        <dbReference type="ARBA" id="ARBA00004370"/>
    </source>
</evidence>
<evidence type="ECO:0000256" key="2">
    <source>
        <dbReference type="ARBA" id="ARBA00007165"/>
    </source>
</evidence>
<name>A0A1B6D123_9HEMI</name>
<dbReference type="CDD" id="cd06662">
    <property type="entry name" value="SURF1"/>
    <property type="match status" value="1"/>
</dbReference>
<dbReference type="PANTHER" id="PTHR23427">
    <property type="entry name" value="SURFEIT LOCUS PROTEIN"/>
    <property type="match status" value="1"/>
</dbReference>
<keyword evidence="5 6" id="KW-0472">Membrane</keyword>
<dbReference type="AlphaFoldDB" id="A0A1B6D123"/>
<keyword evidence="6" id="KW-0496">Mitochondrion</keyword>
<evidence type="ECO:0000256" key="4">
    <source>
        <dbReference type="ARBA" id="ARBA00022989"/>
    </source>
</evidence>
<dbReference type="Pfam" id="PF02104">
    <property type="entry name" value="SURF1"/>
    <property type="match status" value="1"/>
</dbReference>
<evidence type="ECO:0000256" key="3">
    <source>
        <dbReference type="ARBA" id="ARBA00022692"/>
    </source>
</evidence>
<evidence type="ECO:0000256" key="6">
    <source>
        <dbReference type="RuleBase" id="RU363076"/>
    </source>
</evidence>
<keyword evidence="6" id="KW-0999">Mitochondrion inner membrane</keyword>
<feature type="transmembrane region" description="Helical" evidence="6">
    <location>
        <begin position="60"/>
        <end position="82"/>
    </location>
</feature>
<comment type="subcellular location">
    <subcellularLocation>
        <location evidence="1">Membrane</location>
    </subcellularLocation>
    <subcellularLocation>
        <location evidence="6">Mitochondrion inner membrane</location>
        <topology evidence="6">Multi-pass membrane protein</topology>
    </subcellularLocation>
</comment>
<reference evidence="7" key="1">
    <citation type="submission" date="2015-12" db="EMBL/GenBank/DDBJ databases">
        <title>De novo transcriptome assembly of four potential Pierce s Disease insect vectors from Arizona vineyards.</title>
        <authorList>
            <person name="Tassone E.E."/>
        </authorList>
    </citation>
    <scope>NUCLEOTIDE SEQUENCE</scope>
</reference>
<gene>
    <name evidence="7" type="ORF">g.41423</name>
</gene>
<evidence type="ECO:0000313" key="7">
    <source>
        <dbReference type="EMBL" id="JAS19357.1"/>
    </source>
</evidence>
<evidence type="ECO:0000256" key="5">
    <source>
        <dbReference type="ARBA" id="ARBA00023136"/>
    </source>
</evidence>
<dbReference type="PANTHER" id="PTHR23427:SF2">
    <property type="entry name" value="SURFEIT LOCUS PROTEIN 1"/>
    <property type="match status" value="1"/>
</dbReference>
<dbReference type="InterPro" id="IPR045214">
    <property type="entry name" value="Surf1/Surf4"/>
</dbReference>
<dbReference type="EMBL" id="GEDC01017941">
    <property type="protein sequence ID" value="JAS19357.1"/>
    <property type="molecule type" value="Transcribed_RNA"/>
</dbReference>